<evidence type="ECO:0000313" key="2">
    <source>
        <dbReference type="Proteomes" id="UP000320443"/>
    </source>
</evidence>
<reference evidence="1 2" key="1">
    <citation type="submission" date="2019-07" db="EMBL/GenBank/DDBJ databases">
        <title>Draft genome of C. aurimucosum strain 2274.</title>
        <authorList>
            <person name="Pacheco L.G.C."/>
            <person name="Aguiar E.R.G.R."/>
            <person name="Santos C.S."/>
            <person name="Rocha D.J.P.G."/>
            <person name="Sant'Anna L.O."/>
            <person name="Mattos-Guaraldi A.L."/>
            <person name="Santos L.S."/>
        </authorList>
    </citation>
    <scope>NUCLEOTIDE SEQUENCE [LARGE SCALE GENOMIC DNA]</scope>
    <source>
        <strain evidence="1 2">2274</strain>
    </source>
</reference>
<evidence type="ECO:0000313" key="1">
    <source>
        <dbReference type="EMBL" id="TRX60981.1"/>
    </source>
</evidence>
<keyword evidence="2" id="KW-1185">Reference proteome</keyword>
<sequence>MNNSDLNLTPLCIPVVTDAPHGQYNIDVFHDPSDGYTAITLSATFTPHQVEDFTVEEVDALIKGLLKARVIADKYRPINLYPSAL</sequence>
<dbReference type="RefSeq" id="WP_144013663.1">
    <property type="nucleotide sequence ID" value="NZ_VKDK01000013.1"/>
</dbReference>
<proteinExistence type="predicted"/>
<comment type="caution">
    <text evidence="1">The sequence shown here is derived from an EMBL/GenBank/DDBJ whole genome shotgun (WGS) entry which is preliminary data.</text>
</comment>
<organism evidence="1 2">
    <name type="scientific">Corynebacterium hiratae</name>
    <dbReference type="NCBI Taxonomy" id="3139423"/>
    <lineage>
        <taxon>Bacteria</taxon>
        <taxon>Bacillati</taxon>
        <taxon>Actinomycetota</taxon>
        <taxon>Actinomycetes</taxon>
        <taxon>Mycobacteriales</taxon>
        <taxon>Corynebacteriaceae</taxon>
        <taxon>Corynebacterium</taxon>
    </lineage>
</organism>
<accession>A0A553FUR4</accession>
<gene>
    <name evidence="1" type="ORF">FNY97_08540</name>
</gene>
<protein>
    <submittedName>
        <fullName evidence="1">Uncharacterized protein</fullName>
    </submittedName>
</protein>
<dbReference type="EMBL" id="VKDK01000013">
    <property type="protein sequence ID" value="TRX60981.1"/>
    <property type="molecule type" value="Genomic_DNA"/>
</dbReference>
<dbReference type="Proteomes" id="UP000320443">
    <property type="component" value="Unassembled WGS sequence"/>
</dbReference>
<dbReference type="AlphaFoldDB" id="A0A553FUR4"/>
<name>A0A553FUR4_9CORY</name>